<protein>
    <submittedName>
        <fullName evidence="4">Signal peptide-containing protein</fullName>
    </submittedName>
</protein>
<reference evidence="4 5" key="1">
    <citation type="journal article" date="2012" name="BMC Genomics">
        <title>Comparative genomic analysis and phylogenetic position of Theileria equi.</title>
        <authorList>
            <person name="Kappmeyer L.S."/>
            <person name="Thiagarajan M."/>
            <person name="Herndon D.R."/>
            <person name="Ramsay J.D."/>
            <person name="Caler E."/>
            <person name="Djikeng A."/>
            <person name="Gillespie J.J."/>
            <person name="Lau A.O."/>
            <person name="Roalson E.H."/>
            <person name="Silva J.C."/>
            <person name="Silva M.G."/>
            <person name="Suarez C.E."/>
            <person name="Ueti M.W."/>
            <person name="Nene V.M."/>
            <person name="Mealey R.H."/>
            <person name="Knowles D.P."/>
            <person name="Brayton K.A."/>
        </authorList>
    </citation>
    <scope>NUCLEOTIDE SEQUENCE [LARGE SCALE GENOMIC DNA]</scope>
    <source>
        <strain evidence="4 5">WA</strain>
    </source>
</reference>
<dbReference type="AlphaFoldDB" id="L0AYJ1"/>
<feature type="signal peptide" evidence="3">
    <location>
        <begin position="1"/>
        <end position="15"/>
    </location>
</feature>
<evidence type="ECO:0000256" key="2">
    <source>
        <dbReference type="SAM" id="MobiDB-lite"/>
    </source>
</evidence>
<keyword evidence="1" id="KW-0175">Coiled coil</keyword>
<feature type="chain" id="PRO_5012677877" evidence="3">
    <location>
        <begin position="16"/>
        <end position="314"/>
    </location>
</feature>
<dbReference type="GeneID" id="15806428"/>
<sequence length="314" mass="35859">MKLIILTTLLGLCMATPSPAPVEKSPAKKVTAKVTIEKKTVPQKPASDVKGPKLATTSNNSRYPVTRITTVADNKDPESEEPKRTETLRRYQKKQMGKRNPFLDPHYEDEALEKLFGVDEMERNPYLHPDVIEGRAFVSKKTGLIFYKDDFYREKRKESRAAQEARIIGAKVEPIEGKSDYKEDRDGKFDEWLAKSKAVEVGARKLYEEARRKVDKVVLPEPKKRFGERLEKILKNVEGITKEIKELEKTEKKNTSEAIEKALGYFLGHFQTRALIKSDVSELILDVAREQEDGDEVLKILEQFLVALERSPLA</sequence>
<dbReference type="RefSeq" id="XP_004830328.1">
    <property type="nucleotide sequence ID" value="XM_004830271.1"/>
</dbReference>
<dbReference type="EMBL" id="CP001670">
    <property type="protein sequence ID" value="AFZ80662.1"/>
    <property type="molecule type" value="Genomic_DNA"/>
</dbReference>
<proteinExistence type="predicted"/>
<name>L0AYJ1_THEEQ</name>
<dbReference type="Proteomes" id="UP000031512">
    <property type="component" value="Chromosome 3"/>
</dbReference>
<evidence type="ECO:0000256" key="1">
    <source>
        <dbReference type="SAM" id="Coils"/>
    </source>
</evidence>
<feature type="compositionally biased region" description="Basic and acidic residues" evidence="2">
    <location>
        <begin position="73"/>
        <end position="89"/>
    </location>
</feature>
<dbReference type="VEuPathDB" id="PiroplasmaDB:BEWA_000670"/>
<keyword evidence="3" id="KW-0732">Signal</keyword>
<evidence type="ECO:0000313" key="4">
    <source>
        <dbReference type="EMBL" id="AFZ80662.1"/>
    </source>
</evidence>
<feature type="region of interest" description="Disordered" evidence="2">
    <location>
        <begin position="36"/>
        <end position="104"/>
    </location>
</feature>
<organism evidence="4 5">
    <name type="scientific">Theileria equi strain WA</name>
    <dbReference type="NCBI Taxonomy" id="1537102"/>
    <lineage>
        <taxon>Eukaryota</taxon>
        <taxon>Sar</taxon>
        <taxon>Alveolata</taxon>
        <taxon>Apicomplexa</taxon>
        <taxon>Aconoidasida</taxon>
        <taxon>Piroplasmida</taxon>
        <taxon>Theileriidae</taxon>
        <taxon>Theileria</taxon>
    </lineage>
</organism>
<evidence type="ECO:0000256" key="3">
    <source>
        <dbReference type="SAM" id="SignalP"/>
    </source>
</evidence>
<feature type="coiled-coil region" evidence="1">
    <location>
        <begin position="230"/>
        <end position="257"/>
    </location>
</feature>
<keyword evidence="5" id="KW-1185">Reference proteome</keyword>
<dbReference type="KEGG" id="beq:BEWA_000670"/>
<evidence type="ECO:0000313" key="5">
    <source>
        <dbReference type="Proteomes" id="UP000031512"/>
    </source>
</evidence>
<accession>L0AYJ1</accession>
<feature type="compositionally biased region" description="Polar residues" evidence="2">
    <location>
        <begin position="55"/>
        <end position="72"/>
    </location>
</feature>
<gene>
    <name evidence="4" type="ORF">BEWA_000670</name>
</gene>